<dbReference type="SUPFAM" id="SSF69118">
    <property type="entry name" value="AhpD-like"/>
    <property type="match status" value="1"/>
</dbReference>
<dbReference type="EMBL" id="JANBUL010000027">
    <property type="protein sequence ID" value="KAJ2784429.1"/>
    <property type="molecule type" value="Genomic_DNA"/>
</dbReference>
<evidence type="ECO:0000313" key="2">
    <source>
        <dbReference type="EMBL" id="KAJ2784429.1"/>
    </source>
</evidence>
<dbReference type="OrthoDB" id="5537330at2759"/>
<dbReference type="GO" id="GO:0051920">
    <property type="term" value="F:peroxiredoxin activity"/>
    <property type="evidence" value="ECO:0007669"/>
    <property type="project" value="InterPro"/>
</dbReference>
<proteinExistence type="predicted"/>
<accession>A0A9W8HMG9</accession>
<organism evidence="2 3">
    <name type="scientific">Coemansia javaensis</name>
    <dbReference type="NCBI Taxonomy" id="2761396"/>
    <lineage>
        <taxon>Eukaryota</taxon>
        <taxon>Fungi</taxon>
        <taxon>Fungi incertae sedis</taxon>
        <taxon>Zoopagomycota</taxon>
        <taxon>Kickxellomycotina</taxon>
        <taxon>Kickxellomycetes</taxon>
        <taxon>Kickxellales</taxon>
        <taxon>Kickxellaceae</taxon>
        <taxon>Coemansia</taxon>
    </lineage>
</organism>
<feature type="domain" description="Carboxymuconolactone decarboxylase-like" evidence="1">
    <location>
        <begin position="158"/>
        <end position="219"/>
    </location>
</feature>
<dbReference type="Gene3D" id="1.20.1290.10">
    <property type="entry name" value="AhpD-like"/>
    <property type="match status" value="1"/>
</dbReference>
<comment type="caution">
    <text evidence="2">The sequence shown here is derived from an EMBL/GenBank/DDBJ whole genome shotgun (WGS) entry which is preliminary data.</text>
</comment>
<dbReference type="InterPro" id="IPR052999">
    <property type="entry name" value="PTS1_Protein"/>
</dbReference>
<protein>
    <recommendedName>
        <fullName evidence="1">Carboxymuconolactone decarboxylase-like domain-containing protein</fullName>
    </recommendedName>
</protein>
<dbReference type="PANTHER" id="PTHR28180">
    <property type="entry name" value="CONSERVED MITOCHONDRIAL PROTEIN-RELATED"/>
    <property type="match status" value="1"/>
</dbReference>
<gene>
    <name evidence="2" type="ORF">H4R18_001139</name>
</gene>
<dbReference type="Pfam" id="PF02627">
    <property type="entry name" value="CMD"/>
    <property type="match status" value="1"/>
</dbReference>
<dbReference type="Proteomes" id="UP001140217">
    <property type="component" value="Unassembled WGS sequence"/>
</dbReference>
<keyword evidence="3" id="KW-1185">Reference proteome</keyword>
<dbReference type="PANTHER" id="PTHR28180:SF2">
    <property type="entry name" value="PEROXISOMAL PROTEIN 2"/>
    <property type="match status" value="1"/>
</dbReference>
<reference evidence="2" key="1">
    <citation type="submission" date="2022-07" db="EMBL/GenBank/DDBJ databases">
        <title>Phylogenomic reconstructions and comparative analyses of Kickxellomycotina fungi.</title>
        <authorList>
            <person name="Reynolds N.K."/>
            <person name="Stajich J.E."/>
            <person name="Barry K."/>
            <person name="Grigoriev I.V."/>
            <person name="Crous P."/>
            <person name="Smith M.E."/>
        </authorList>
    </citation>
    <scope>NUCLEOTIDE SEQUENCE</scope>
    <source>
        <strain evidence="2">NBRC 105414</strain>
    </source>
</reference>
<sequence>MDRIRQLETAAAAIEPELRLALAATAMAAANAPALIPPLVAHWSAALPPAGAVRAVELAREALVKMLATIGAPRVINAMAALVDAADGPVRAALSTDARRTAREYRYEPTRERGLGLWRGVYSAQADRLQAKIAAWCPDLIEVIQTDLYGRLLSDCRVLDARATELCSICALVPLDVPAQLKSHTMGAARMGASPAEVAAAAAIAEAVCEQAAQIKAIRHALS</sequence>
<evidence type="ECO:0000313" key="3">
    <source>
        <dbReference type="Proteomes" id="UP001140217"/>
    </source>
</evidence>
<evidence type="ECO:0000259" key="1">
    <source>
        <dbReference type="Pfam" id="PF02627"/>
    </source>
</evidence>
<dbReference type="InterPro" id="IPR029032">
    <property type="entry name" value="AhpD-like"/>
</dbReference>
<dbReference type="InterPro" id="IPR003779">
    <property type="entry name" value="CMD-like"/>
</dbReference>
<dbReference type="AlphaFoldDB" id="A0A9W8HMG9"/>
<name>A0A9W8HMG9_9FUNG</name>